<keyword evidence="2" id="KW-1185">Reference proteome</keyword>
<gene>
    <name evidence="1" type="ORF">SAMN05421630_102333</name>
</gene>
<organism evidence="1 2">
    <name type="scientific">Prauserella marina</name>
    <dbReference type="NCBI Taxonomy" id="530584"/>
    <lineage>
        <taxon>Bacteria</taxon>
        <taxon>Bacillati</taxon>
        <taxon>Actinomycetota</taxon>
        <taxon>Actinomycetes</taxon>
        <taxon>Pseudonocardiales</taxon>
        <taxon>Pseudonocardiaceae</taxon>
        <taxon>Prauserella</taxon>
    </lineage>
</organism>
<dbReference type="EMBL" id="FMZE01000002">
    <property type="protein sequence ID" value="SDC49927.1"/>
    <property type="molecule type" value="Genomic_DNA"/>
</dbReference>
<dbReference type="InterPro" id="IPR041413">
    <property type="entry name" value="MLTR_LBD"/>
</dbReference>
<dbReference type="STRING" id="530584.SAMN05421630_102333"/>
<dbReference type="Proteomes" id="UP000199494">
    <property type="component" value="Unassembled WGS sequence"/>
</dbReference>
<proteinExistence type="predicted"/>
<protein>
    <submittedName>
        <fullName evidence="1">Helix-turn-helix domain-containing protein</fullName>
    </submittedName>
</protein>
<dbReference type="Gene3D" id="3.30.450.180">
    <property type="match status" value="1"/>
</dbReference>
<reference evidence="1 2" key="1">
    <citation type="submission" date="2016-10" db="EMBL/GenBank/DDBJ databases">
        <authorList>
            <person name="de Groot N.N."/>
        </authorList>
    </citation>
    <scope>NUCLEOTIDE SEQUENCE [LARGE SCALE GENOMIC DNA]</scope>
    <source>
        <strain evidence="1 2">CGMCC 4.5506</strain>
    </source>
</reference>
<dbReference type="AlphaFoldDB" id="A0A222VLA6"/>
<dbReference type="Gene3D" id="1.10.260.40">
    <property type="entry name" value="lambda repressor-like DNA-binding domains"/>
    <property type="match status" value="1"/>
</dbReference>
<sequence>MPTTAGRMRRTRTELADFLRSRRERVSPQELGLTVSGRRRTPGLRREEVAALAGVGITWYTWLEQGRDIGVSAEFLDDLCKVLKLDAAERRHLYLLTQKRLPKEPARTACTVPQVAHDLLARLPENPSYVLNLKWDALAWNKAADRLFGFSDLPANQRNMLWMVFADERLRSRLSPWEEQARQILTSFKRDFAHAPQDAEIIALTENLSRLDPTFKNWWKRQDIDGKCSGRRTFDVPGPGEVELTHITMTLESDKHLRFVYYTPLGDSADAFGDWVSG</sequence>
<dbReference type="Pfam" id="PF13560">
    <property type="entry name" value="HTH_31"/>
    <property type="match status" value="1"/>
</dbReference>
<dbReference type="PANTHER" id="PTHR35010">
    <property type="entry name" value="BLL4672 PROTEIN-RELATED"/>
    <property type="match status" value="1"/>
</dbReference>
<dbReference type="InterPro" id="IPR001387">
    <property type="entry name" value="Cro/C1-type_HTH"/>
</dbReference>
<dbReference type="SMART" id="SM00530">
    <property type="entry name" value="HTH_XRE"/>
    <property type="match status" value="1"/>
</dbReference>
<dbReference type="InterPro" id="IPR010982">
    <property type="entry name" value="Lambda_DNA-bd_dom_sf"/>
</dbReference>
<dbReference type="GO" id="GO:0003677">
    <property type="term" value="F:DNA binding"/>
    <property type="evidence" value="ECO:0007669"/>
    <property type="project" value="InterPro"/>
</dbReference>
<accession>A0A222VLA6</accession>
<name>A0A222VLA6_9PSEU</name>
<dbReference type="KEGG" id="pmad:BAY61_06635"/>
<evidence type="ECO:0000313" key="2">
    <source>
        <dbReference type="Proteomes" id="UP000199494"/>
    </source>
</evidence>
<dbReference type="SUPFAM" id="SSF47413">
    <property type="entry name" value="lambda repressor-like DNA-binding domains"/>
    <property type="match status" value="1"/>
</dbReference>
<dbReference type="CDD" id="cd00093">
    <property type="entry name" value="HTH_XRE"/>
    <property type="match status" value="1"/>
</dbReference>
<evidence type="ECO:0000313" key="1">
    <source>
        <dbReference type="EMBL" id="SDC49927.1"/>
    </source>
</evidence>
<dbReference type="Pfam" id="PF17765">
    <property type="entry name" value="MLTR_LBD"/>
    <property type="match status" value="1"/>
</dbReference>
<dbReference type="RefSeq" id="WP_176879598.1">
    <property type="nucleotide sequence ID" value="NZ_CP016353.1"/>
</dbReference>